<evidence type="ECO:0000259" key="2">
    <source>
        <dbReference type="PROSITE" id="PS51084"/>
    </source>
</evidence>
<sequence>MSDPEPWKADRIGTARAGTNPTVLAKLPQSYAVIGDTQFLPGYCVLLVDSPGIDRLTDLPKLARMQFLESMDTLGQAVEAACRAEDPAFRRMNYEILGNTDAFLHAHLFPRYEWEAEEHIGRPAWLYDPDEFYGEHAALAPRHDGLRRRIVAELAALGAEVDGV</sequence>
<evidence type="ECO:0000313" key="3">
    <source>
        <dbReference type="EMBL" id="CAA9366642.1"/>
    </source>
</evidence>
<dbReference type="InterPro" id="IPR011146">
    <property type="entry name" value="HIT-like"/>
</dbReference>
<dbReference type="InterPro" id="IPR036265">
    <property type="entry name" value="HIT-like_sf"/>
</dbReference>
<proteinExistence type="predicted"/>
<organism evidence="3">
    <name type="scientific">uncultured Nocardioides sp</name>
    <dbReference type="NCBI Taxonomy" id="198441"/>
    <lineage>
        <taxon>Bacteria</taxon>
        <taxon>Bacillati</taxon>
        <taxon>Actinomycetota</taxon>
        <taxon>Actinomycetes</taxon>
        <taxon>Propionibacteriales</taxon>
        <taxon>Nocardioidaceae</taxon>
        <taxon>Nocardioides</taxon>
        <taxon>environmental samples</taxon>
    </lineage>
</organism>
<dbReference type="Pfam" id="PF01230">
    <property type="entry name" value="HIT"/>
    <property type="match status" value="1"/>
</dbReference>
<dbReference type="SUPFAM" id="SSF54197">
    <property type="entry name" value="HIT-like"/>
    <property type="match status" value="1"/>
</dbReference>
<feature type="domain" description="HIT" evidence="2">
    <location>
        <begin position="10"/>
        <end position="120"/>
    </location>
</feature>
<dbReference type="PROSITE" id="PS51084">
    <property type="entry name" value="HIT_2"/>
    <property type="match status" value="1"/>
</dbReference>
<dbReference type="EMBL" id="CADCUM010000003">
    <property type="protein sequence ID" value="CAA9366642.1"/>
    <property type="molecule type" value="Genomic_DNA"/>
</dbReference>
<dbReference type="AlphaFoldDB" id="A0A6J4MTX1"/>
<dbReference type="Gene3D" id="3.30.428.10">
    <property type="entry name" value="HIT-like"/>
    <property type="match status" value="1"/>
</dbReference>
<name>A0A6J4MTX1_9ACTN</name>
<reference evidence="3" key="1">
    <citation type="submission" date="2020-02" db="EMBL/GenBank/DDBJ databases">
        <authorList>
            <person name="Meier V. D."/>
        </authorList>
    </citation>
    <scope>NUCLEOTIDE SEQUENCE</scope>
    <source>
        <strain evidence="3">AVDCRST_MAG32</strain>
    </source>
</reference>
<comment type="caution">
    <text evidence="1">Lacks conserved residue(s) required for the propagation of feature annotation.</text>
</comment>
<gene>
    <name evidence="3" type="ORF">AVDCRST_MAG32-120</name>
</gene>
<protein>
    <recommendedName>
        <fullName evidence="2">HIT domain-containing protein</fullName>
    </recommendedName>
</protein>
<dbReference type="GO" id="GO:0003824">
    <property type="term" value="F:catalytic activity"/>
    <property type="evidence" value="ECO:0007669"/>
    <property type="project" value="InterPro"/>
</dbReference>
<accession>A0A6J4MTX1</accession>
<evidence type="ECO:0000256" key="1">
    <source>
        <dbReference type="PROSITE-ProRule" id="PRU00464"/>
    </source>
</evidence>